<accession>C6BX17</accession>
<organism evidence="1 2">
    <name type="scientific">Maridesulfovibrio salexigens (strain ATCC 14822 / DSM 2638 / NCIMB 8403 / VKM B-1763)</name>
    <name type="common">Desulfovibrio salexigens</name>
    <dbReference type="NCBI Taxonomy" id="526222"/>
    <lineage>
        <taxon>Bacteria</taxon>
        <taxon>Pseudomonadati</taxon>
        <taxon>Thermodesulfobacteriota</taxon>
        <taxon>Desulfovibrionia</taxon>
        <taxon>Desulfovibrionales</taxon>
        <taxon>Desulfovibrionaceae</taxon>
        <taxon>Maridesulfovibrio</taxon>
    </lineage>
</organism>
<name>C6BX17_MARSD</name>
<evidence type="ECO:0000313" key="1">
    <source>
        <dbReference type="EMBL" id="ACS78497.1"/>
    </source>
</evidence>
<dbReference type="AlphaFoldDB" id="C6BX17"/>
<dbReference type="Proteomes" id="UP000002601">
    <property type="component" value="Chromosome"/>
</dbReference>
<evidence type="ECO:0000313" key="2">
    <source>
        <dbReference type="Proteomes" id="UP000002601"/>
    </source>
</evidence>
<sequence>MSKSIFISILEKDEAKGKGLFQTVTRYGLGVNGHFWSDNLEKMEWAGPIGEMDKPEVGVWLIKGGKASYENPDIRFGLGLLAAAVQARRGHGFPILCICDDGDLDSATLPTMLRGAEVVDEAKLGAKLAAKANMPIKKVDTEYRFDLYPLPSLGLWIEVGPAPGHKWSGALLGVSDGDIAAHGVGPAGQLPDKCVLNYPMKGLKMEMGGKNFIGWAVKNELGEDESYFVKVTGTPDALIFGEFPDGDDAEFYSLEFK</sequence>
<dbReference type="eggNOG" id="ENOG5033WXB">
    <property type="taxonomic scope" value="Bacteria"/>
</dbReference>
<dbReference type="RefSeq" id="WP_012766023.1">
    <property type="nucleotide sequence ID" value="NC_012881.1"/>
</dbReference>
<proteinExistence type="predicted"/>
<dbReference type="EMBL" id="CP001649">
    <property type="protein sequence ID" value="ACS78497.1"/>
    <property type="molecule type" value="Genomic_DNA"/>
</dbReference>
<dbReference type="KEGG" id="dsa:Desal_0430"/>
<dbReference type="STRING" id="526222.Desal_0430"/>
<protein>
    <submittedName>
        <fullName evidence="1">Uncharacterized protein</fullName>
    </submittedName>
</protein>
<gene>
    <name evidence="1" type="ordered locus">Desal_0430</name>
</gene>
<keyword evidence="2" id="KW-1185">Reference proteome</keyword>
<dbReference type="OrthoDB" id="5431200at2"/>
<reference evidence="1 2" key="1">
    <citation type="submission" date="2009-06" db="EMBL/GenBank/DDBJ databases">
        <title>Complete sequence of Desulfovibrio salexigens DSM 2638.</title>
        <authorList>
            <consortium name="US DOE Joint Genome Institute"/>
            <person name="Lucas S."/>
            <person name="Copeland A."/>
            <person name="Lapidus A."/>
            <person name="Glavina del Rio T."/>
            <person name="Tice H."/>
            <person name="Bruce D."/>
            <person name="Goodwin L."/>
            <person name="Pitluck S."/>
            <person name="Munk A.C."/>
            <person name="Brettin T."/>
            <person name="Detter J.C."/>
            <person name="Han C."/>
            <person name="Tapia R."/>
            <person name="Larimer F."/>
            <person name="Land M."/>
            <person name="Hauser L."/>
            <person name="Kyrpides N."/>
            <person name="Anderson I."/>
            <person name="Wall J.D."/>
            <person name="Arkin A.P."/>
            <person name="Dehal P."/>
            <person name="Chivian D."/>
            <person name="Giles B."/>
            <person name="Hazen T.C."/>
        </authorList>
    </citation>
    <scope>NUCLEOTIDE SEQUENCE [LARGE SCALE GENOMIC DNA]</scope>
    <source>
        <strain evidence="2">ATCC 14822 / DSM 2638 / NCIMB 8403 / VKM B-1763</strain>
    </source>
</reference>
<dbReference type="HOGENOM" id="CLU_1076563_0_0_7"/>